<dbReference type="CDD" id="cd08977">
    <property type="entry name" value="SusD"/>
    <property type="match status" value="1"/>
</dbReference>
<dbReference type="PROSITE" id="PS51257">
    <property type="entry name" value="PROKAR_LIPOPROTEIN"/>
    <property type="match status" value="1"/>
</dbReference>
<comment type="similarity">
    <text evidence="2">Belongs to the SusD family.</text>
</comment>
<evidence type="ECO:0000313" key="9">
    <source>
        <dbReference type="Proteomes" id="UP000031246"/>
    </source>
</evidence>
<evidence type="ECO:0000259" key="7">
    <source>
        <dbReference type="Pfam" id="PF14322"/>
    </source>
</evidence>
<dbReference type="RefSeq" id="WP_039473748.1">
    <property type="nucleotide sequence ID" value="NZ_JSYN01000006.1"/>
</dbReference>
<dbReference type="Pfam" id="PF07980">
    <property type="entry name" value="SusD_RagB"/>
    <property type="match status" value="1"/>
</dbReference>
<dbReference type="GO" id="GO:0009279">
    <property type="term" value="C:cell outer membrane"/>
    <property type="evidence" value="ECO:0007669"/>
    <property type="project" value="UniProtKB-SubCell"/>
</dbReference>
<reference evidence="8 9" key="1">
    <citation type="submission" date="2014-10" db="EMBL/GenBank/DDBJ databases">
        <title>Pedobacter Kyungheensis.</title>
        <authorList>
            <person name="Anderson B.M."/>
            <person name="Newman J.D."/>
        </authorList>
    </citation>
    <scope>NUCLEOTIDE SEQUENCE [LARGE SCALE GENOMIC DNA]</scope>
    <source>
        <strain evidence="8 9">KACC 16221</strain>
    </source>
</reference>
<evidence type="ECO:0000256" key="1">
    <source>
        <dbReference type="ARBA" id="ARBA00004442"/>
    </source>
</evidence>
<evidence type="ECO:0000256" key="3">
    <source>
        <dbReference type="ARBA" id="ARBA00022729"/>
    </source>
</evidence>
<keyword evidence="4" id="KW-0472">Membrane</keyword>
<dbReference type="InterPro" id="IPR012944">
    <property type="entry name" value="SusD_RagB_dom"/>
</dbReference>
<feature type="domain" description="SusD-like N-terminal" evidence="7">
    <location>
        <begin position="101"/>
        <end position="229"/>
    </location>
</feature>
<dbReference type="InterPro" id="IPR033985">
    <property type="entry name" value="SusD-like_N"/>
</dbReference>
<dbReference type="SUPFAM" id="SSF48452">
    <property type="entry name" value="TPR-like"/>
    <property type="match status" value="1"/>
</dbReference>
<accession>A0A0C1DME5</accession>
<gene>
    <name evidence="8" type="ORF">OC25_07680</name>
</gene>
<dbReference type="EMBL" id="JSYN01000006">
    <property type="protein sequence ID" value="KIA95190.1"/>
    <property type="molecule type" value="Genomic_DNA"/>
</dbReference>
<evidence type="ECO:0000313" key="8">
    <source>
        <dbReference type="EMBL" id="KIA95190.1"/>
    </source>
</evidence>
<feature type="domain" description="RagB/SusD" evidence="6">
    <location>
        <begin position="356"/>
        <end position="499"/>
    </location>
</feature>
<dbReference type="AlphaFoldDB" id="A0A0C1DME5"/>
<evidence type="ECO:0000256" key="2">
    <source>
        <dbReference type="ARBA" id="ARBA00006275"/>
    </source>
</evidence>
<organism evidence="8 9">
    <name type="scientific">Pedobacter kyungheensis</name>
    <dbReference type="NCBI Taxonomy" id="1069985"/>
    <lineage>
        <taxon>Bacteria</taxon>
        <taxon>Pseudomonadati</taxon>
        <taxon>Bacteroidota</taxon>
        <taxon>Sphingobacteriia</taxon>
        <taxon>Sphingobacteriales</taxon>
        <taxon>Sphingobacteriaceae</taxon>
        <taxon>Pedobacter</taxon>
    </lineage>
</organism>
<keyword evidence="9" id="KW-1185">Reference proteome</keyword>
<comment type="caution">
    <text evidence="8">The sequence shown here is derived from an EMBL/GenBank/DDBJ whole genome shotgun (WGS) entry which is preliminary data.</text>
</comment>
<evidence type="ECO:0000256" key="5">
    <source>
        <dbReference type="ARBA" id="ARBA00023237"/>
    </source>
</evidence>
<dbReference type="Gene3D" id="1.25.40.390">
    <property type="match status" value="1"/>
</dbReference>
<dbReference type="Proteomes" id="UP000031246">
    <property type="component" value="Unassembled WGS sequence"/>
</dbReference>
<dbReference type="InterPro" id="IPR011990">
    <property type="entry name" value="TPR-like_helical_dom_sf"/>
</dbReference>
<comment type="subcellular location">
    <subcellularLocation>
        <location evidence="1">Cell outer membrane</location>
    </subcellularLocation>
</comment>
<protein>
    <recommendedName>
        <fullName evidence="10">Carbohydrate-binding protein SusD</fullName>
    </recommendedName>
</protein>
<keyword evidence="3" id="KW-0732">Signal</keyword>
<evidence type="ECO:0000259" key="6">
    <source>
        <dbReference type="Pfam" id="PF07980"/>
    </source>
</evidence>
<evidence type="ECO:0000256" key="4">
    <source>
        <dbReference type="ARBA" id="ARBA00023136"/>
    </source>
</evidence>
<name>A0A0C1DME5_9SPHI</name>
<dbReference type="Pfam" id="PF14322">
    <property type="entry name" value="SusD-like_3"/>
    <property type="match status" value="1"/>
</dbReference>
<evidence type="ECO:0008006" key="10">
    <source>
        <dbReference type="Google" id="ProtNLM"/>
    </source>
</evidence>
<proteinExistence type="inferred from homology"/>
<dbReference type="OrthoDB" id="9773740at2"/>
<keyword evidence="5" id="KW-0998">Cell outer membrane</keyword>
<sequence length="500" mass="56310">MKKITQIIFVLIIAISVFSCKKFLNVTPIDNLSGNNYWQSPSDVEKFISGIYIKLRSRILANGSTFFTFADIRCAPVVNAANNAGFTNFINNDLKGAIASSNGNSYFYNFKGATEWKPFYDVIGSANILVKEVSEMPASAISDEDRKRYMAEGVFIRNLCYFLLVRMYGDVPYYTNAYNDQPLGRSNQVTVMKSCIADMAAVKDDLPVTYVDASQVGTRAMRGGALALIMHMNMWAAGFDSGDKTAYYQQVLKYGQELAAYPDYGLLDYTAENNKKIFKGNTKESLFEIVSNANYGEVISQYDNPSTFFSRYPFRGTVTTTTSQMYFTTKFMQKVFPAGNGDVRRALWFENAELGNNTFQLKKFSNTYPSGTNNSISHDDSRIIFRLSDALLLTAEAAANLDDNITAQTFLNKVRGRAQATPVSSVGDQLKDDIYYERVRELFCEGQYFYDLVRTKRILNSEYSDHPIGVADFNAGAWTWPISESALNNNPNMTLNNFWR</sequence>